<keyword evidence="2" id="KW-1185">Reference proteome</keyword>
<gene>
    <name evidence="1" type="ORF">MHBO_002732</name>
</gene>
<sequence length="125" mass="15220">MLKKLCKKLFTRKTKLNPAYLDIVSTWRDYGVTRGDLNHYQDISTSWSAEMLKLERPNEFLRMNQRIVRYDRLYYERLNLRDKQHLVQTKNIENDVMAPYKMLYYKLVNEKNSRGIKKYCPAYIN</sequence>
<name>A0ABV2ANB3_9EUKA</name>
<organism evidence="1 2">
    <name type="scientific">Bonamia ostreae</name>
    <dbReference type="NCBI Taxonomy" id="126728"/>
    <lineage>
        <taxon>Eukaryota</taxon>
        <taxon>Sar</taxon>
        <taxon>Rhizaria</taxon>
        <taxon>Endomyxa</taxon>
        <taxon>Ascetosporea</taxon>
        <taxon>Haplosporida</taxon>
        <taxon>Bonamia</taxon>
    </lineage>
</organism>
<comment type="caution">
    <text evidence="1">The sequence shown here is derived from an EMBL/GenBank/DDBJ whole genome shotgun (WGS) entry which is preliminary data.</text>
</comment>
<proteinExistence type="predicted"/>
<evidence type="ECO:0000313" key="1">
    <source>
        <dbReference type="EMBL" id="MES1921160.1"/>
    </source>
</evidence>
<dbReference type="Proteomes" id="UP001439008">
    <property type="component" value="Unassembled WGS sequence"/>
</dbReference>
<accession>A0ABV2ANB3</accession>
<reference evidence="1 2" key="1">
    <citation type="journal article" date="2024" name="BMC Biol.">
        <title>Comparative genomics of Ascetosporea gives new insight into the evolutionary basis for animal parasitism in Rhizaria.</title>
        <authorList>
            <person name="Hiltunen Thoren M."/>
            <person name="Onut-Brannstrom I."/>
            <person name="Alfjorden A."/>
            <person name="Peckova H."/>
            <person name="Swords F."/>
            <person name="Hooper C."/>
            <person name="Holzer A.S."/>
            <person name="Bass D."/>
            <person name="Burki F."/>
        </authorList>
    </citation>
    <scope>NUCLEOTIDE SEQUENCE [LARGE SCALE GENOMIC DNA]</scope>
    <source>
        <strain evidence="1">20-A016</strain>
    </source>
</reference>
<evidence type="ECO:0000313" key="2">
    <source>
        <dbReference type="Proteomes" id="UP001439008"/>
    </source>
</evidence>
<protein>
    <submittedName>
        <fullName evidence="1">Uncharacterized protein</fullName>
    </submittedName>
</protein>
<dbReference type="EMBL" id="JBDODL010001117">
    <property type="protein sequence ID" value="MES1921160.1"/>
    <property type="molecule type" value="Genomic_DNA"/>
</dbReference>